<dbReference type="InterPro" id="IPR011989">
    <property type="entry name" value="ARM-like"/>
</dbReference>
<evidence type="ECO:0000256" key="1">
    <source>
        <dbReference type="ARBA" id="ARBA00022737"/>
    </source>
</evidence>
<dbReference type="GO" id="GO:0060090">
    <property type="term" value="F:molecular adaptor activity"/>
    <property type="evidence" value="ECO:0007669"/>
    <property type="project" value="TreeGrafter"/>
</dbReference>
<gene>
    <name evidence="2" type="ORF">Sradi_1362500</name>
</gene>
<proteinExistence type="predicted"/>
<dbReference type="PANTHER" id="PTHR23346:SF19">
    <property type="entry name" value="PROTEASOME ADAPTER AND SCAFFOLD PROTEIN ECM29"/>
    <property type="match status" value="1"/>
</dbReference>
<dbReference type="SUPFAM" id="SSF48371">
    <property type="entry name" value="ARM repeat"/>
    <property type="match status" value="1"/>
</dbReference>
<dbReference type="GO" id="GO:0005737">
    <property type="term" value="C:cytoplasm"/>
    <property type="evidence" value="ECO:0007669"/>
    <property type="project" value="TreeGrafter"/>
</dbReference>
<sequence>MCGGEWSDGGVAEVTGVEVAWRGEQWCWSQRGRVSRAAVESPERGRHELVRAGGASKGIGTRAAEQQRRRARATSSELREGMCRAARGRGLGLKFGSRGWGLVARQMRGKEALLNALSALCTSCHETISALNPDAPSAILSLVSSACTKKAQKYREAAFCCLEQVIEAFNNPEFFNMVFPSLLEMGKSLAPTKSGQISSASDDKADEPGSSPAALHDKILSCVTACIHVASIRDILEQQKDFIDFYLFSLSPSFSWTVKMSVFSSTKELCSKLHSSANNLQESSTHTSITAFVHELFYTLTPELLKSLRTVKIGQVHIAAAECLLALTNQYTASPPAQWTELSFMTELLDLCEVEKSEQAKSLLKKSYDILHRLKEDIKP</sequence>
<dbReference type="GO" id="GO:0005634">
    <property type="term" value="C:nucleus"/>
    <property type="evidence" value="ECO:0007669"/>
    <property type="project" value="TreeGrafter"/>
</dbReference>
<dbReference type="GO" id="GO:0036503">
    <property type="term" value="P:ERAD pathway"/>
    <property type="evidence" value="ECO:0007669"/>
    <property type="project" value="TreeGrafter"/>
</dbReference>
<reference evidence="2" key="2">
    <citation type="journal article" date="2024" name="Plant">
        <title>Genomic evolution and insights into agronomic trait innovations of Sesamum species.</title>
        <authorList>
            <person name="Miao H."/>
            <person name="Wang L."/>
            <person name="Qu L."/>
            <person name="Liu H."/>
            <person name="Sun Y."/>
            <person name="Le M."/>
            <person name="Wang Q."/>
            <person name="Wei S."/>
            <person name="Zheng Y."/>
            <person name="Lin W."/>
            <person name="Duan Y."/>
            <person name="Cao H."/>
            <person name="Xiong S."/>
            <person name="Wang X."/>
            <person name="Wei L."/>
            <person name="Li C."/>
            <person name="Ma Q."/>
            <person name="Ju M."/>
            <person name="Zhao R."/>
            <person name="Li G."/>
            <person name="Mu C."/>
            <person name="Tian Q."/>
            <person name="Mei H."/>
            <person name="Zhang T."/>
            <person name="Gao T."/>
            <person name="Zhang H."/>
        </authorList>
    </citation>
    <scope>NUCLEOTIDE SEQUENCE</scope>
    <source>
        <strain evidence="2">G02</strain>
    </source>
</reference>
<organism evidence="2">
    <name type="scientific">Sesamum radiatum</name>
    <name type="common">Black benniseed</name>
    <dbReference type="NCBI Taxonomy" id="300843"/>
    <lineage>
        <taxon>Eukaryota</taxon>
        <taxon>Viridiplantae</taxon>
        <taxon>Streptophyta</taxon>
        <taxon>Embryophyta</taxon>
        <taxon>Tracheophyta</taxon>
        <taxon>Spermatophyta</taxon>
        <taxon>Magnoliopsida</taxon>
        <taxon>eudicotyledons</taxon>
        <taxon>Gunneridae</taxon>
        <taxon>Pentapetalae</taxon>
        <taxon>asterids</taxon>
        <taxon>lamiids</taxon>
        <taxon>Lamiales</taxon>
        <taxon>Pedaliaceae</taxon>
        <taxon>Sesamum</taxon>
    </lineage>
</organism>
<name>A0AAW2UTE0_SESRA</name>
<accession>A0AAW2UTE0</accession>
<reference evidence="2" key="1">
    <citation type="submission" date="2020-06" db="EMBL/GenBank/DDBJ databases">
        <authorList>
            <person name="Li T."/>
            <person name="Hu X."/>
            <person name="Zhang T."/>
            <person name="Song X."/>
            <person name="Zhang H."/>
            <person name="Dai N."/>
            <person name="Sheng W."/>
            <person name="Hou X."/>
            <person name="Wei L."/>
        </authorList>
    </citation>
    <scope>NUCLEOTIDE SEQUENCE</scope>
    <source>
        <strain evidence="2">G02</strain>
        <tissue evidence="2">Leaf</tissue>
    </source>
</reference>
<dbReference type="EMBL" id="JACGWJ010000005">
    <property type="protein sequence ID" value="KAL0419490.1"/>
    <property type="molecule type" value="Genomic_DNA"/>
</dbReference>
<dbReference type="Gene3D" id="1.25.10.10">
    <property type="entry name" value="Leucine-rich Repeat Variant"/>
    <property type="match status" value="1"/>
</dbReference>
<dbReference type="AlphaFoldDB" id="A0AAW2UTE0"/>
<dbReference type="Pfam" id="PF23731">
    <property type="entry name" value="ARM_ECM29_C"/>
    <property type="match status" value="1"/>
</dbReference>
<evidence type="ECO:0008006" key="3">
    <source>
        <dbReference type="Google" id="ProtNLM"/>
    </source>
</evidence>
<dbReference type="InterPro" id="IPR016024">
    <property type="entry name" value="ARM-type_fold"/>
</dbReference>
<comment type="caution">
    <text evidence="2">The sequence shown here is derived from an EMBL/GenBank/DDBJ whole genome shotgun (WGS) entry which is preliminary data.</text>
</comment>
<keyword evidence="1" id="KW-0677">Repeat</keyword>
<evidence type="ECO:0000313" key="2">
    <source>
        <dbReference type="EMBL" id="KAL0419490.1"/>
    </source>
</evidence>
<dbReference type="PANTHER" id="PTHR23346">
    <property type="entry name" value="TRANSLATIONAL ACTIVATOR GCN1-RELATED"/>
    <property type="match status" value="1"/>
</dbReference>
<protein>
    <recommendedName>
        <fullName evidence="3">ARM repeat superfamily protein</fullName>
    </recommendedName>
</protein>